<dbReference type="EMBL" id="UYRT01093764">
    <property type="protein sequence ID" value="VDN39155.1"/>
    <property type="molecule type" value="Genomic_DNA"/>
</dbReference>
<protein>
    <recommendedName>
        <fullName evidence="2">Fibronectin type-III domain-containing protein</fullName>
    </recommendedName>
</protein>
<feature type="domain" description="Fibronectin type-III" evidence="2">
    <location>
        <begin position="149"/>
        <end position="242"/>
    </location>
</feature>
<feature type="domain" description="Fibronectin type-III" evidence="2">
    <location>
        <begin position="53"/>
        <end position="143"/>
    </location>
</feature>
<keyword evidence="4" id="KW-1185">Reference proteome</keyword>
<name>A0A3P7N9Q7_9BILA</name>
<gene>
    <name evidence="3" type="ORF">GPUH_LOCUS21902</name>
</gene>
<dbReference type="SMART" id="SM00060">
    <property type="entry name" value="FN3"/>
    <property type="match status" value="3"/>
</dbReference>
<dbReference type="Gene3D" id="2.60.40.10">
    <property type="entry name" value="Immunoglobulins"/>
    <property type="match status" value="3"/>
</dbReference>
<dbReference type="PANTHER" id="PTHR44170">
    <property type="entry name" value="PROTEIN SIDEKICK"/>
    <property type="match status" value="1"/>
</dbReference>
<dbReference type="OrthoDB" id="114660at2759"/>
<dbReference type="InterPro" id="IPR003961">
    <property type="entry name" value="FN3_dom"/>
</dbReference>
<dbReference type="PANTHER" id="PTHR44170:SF54">
    <property type="entry name" value="FI24025P1"/>
    <property type="match status" value="1"/>
</dbReference>
<dbReference type="AlphaFoldDB" id="A0A3P7N9Q7"/>
<dbReference type="InterPro" id="IPR036179">
    <property type="entry name" value="Ig-like_dom_sf"/>
</dbReference>
<accession>A0A3P7N9Q7</accession>
<reference evidence="3 4" key="1">
    <citation type="submission" date="2018-11" db="EMBL/GenBank/DDBJ databases">
        <authorList>
            <consortium name="Pathogen Informatics"/>
        </authorList>
    </citation>
    <scope>NUCLEOTIDE SEQUENCE [LARGE SCALE GENOMIC DNA]</scope>
</reference>
<dbReference type="GO" id="GO:0098609">
    <property type="term" value="P:cell-cell adhesion"/>
    <property type="evidence" value="ECO:0007669"/>
    <property type="project" value="TreeGrafter"/>
</dbReference>
<dbReference type="CDD" id="cd00063">
    <property type="entry name" value="FN3"/>
    <property type="match status" value="3"/>
</dbReference>
<sequence>MRVLGLVRNDQGVYQCIAENDAASVQASAQLIVDNADSFSMAASSGQPKMPSEPLGVRASVVGSRFVTLTWDPPVQRHGAVLAYHIFYKEQDSSRERMLNSSTTSLTVTPLQPNTTYFFRLVAENEAGMGKSTAHVLITTTQEKAVPGKVKNLHASALSPETIEVSWEPPSGVGPAPVQYKLFYIRKDHEPGEKETQIVMKKTSYTLHGMDKYVEYSIRVEAEGVNGAGLSSEPVTVRTLSDLPSEAPSDVRAEAVSSTSIYVQWTPLPPEESNGILTGYRIKYKTKLRGAKGNTLVVDGNDSSYTITGLEPGTQYMLRVSAVN</sequence>
<dbReference type="PROSITE" id="PS50853">
    <property type="entry name" value="FN3"/>
    <property type="match status" value="3"/>
</dbReference>
<keyword evidence="1" id="KW-1015">Disulfide bond</keyword>
<dbReference type="Pfam" id="PF00041">
    <property type="entry name" value="fn3"/>
    <property type="match status" value="3"/>
</dbReference>
<evidence type="ECO:0000313" key="4">
    <source>
        <dbReference type="Proteomes" id="UP000271098"/>
    </source>
</evidence>
<dbReference type="InterPro" id="IPR013783">
    <property type="entry name" value="Ig-like_fold"/>
</dbReference>
<evidence type="ECO:0000256" key="1">
    <source>
        <dbReference type="ARBA" id="ARBA00023157"/>
    </source>
</evidence>
<feature type="domain" description="Fibronectin type-III" evidence="2">
    <location>
        <begin position="247"/>
        <end position="324"/>
    </location>
</feature>
<evidence type="ECO:0000259" key="2">
    <source>
        <dbReference type="PROSITE" id="PS50853"/>
    </source>
</evidence>
<dbReference type="PRINTS" id="PR00014">
    <property type="entry name" value="FNTYPEIII"/>
</dbReference>
<dbReference type="SUPFAM" id="SSF49265">
    <property type="entry name" value="Fibronectin type III"/>
    <property type="match status" value="2"/>
</dbReference>
<feature type="non-terminal residue" evidence="3">
    <location>
        <position position="324"/>
    </location>
</feature>
<dbReference type="Proteomes" id="UP000271098">
    <property type="component" value="Unassembled WGS sequence"/>
</dbReference>
<dbReference type="SUPFAM" id="SSF48726">
    <property type="entry name" value="Immunoglobulin"/>
    <property type="match status" value="1"/>
</dbReference>
<dbReference type="InterPro" id="IPR036116">
    <property type="entry name" value="FN3_sf"/>
</dbReference>
<proteinExistence type="predicted"/>
<evidence type="ECO:0000313" key="3">
    <source>
        <dbReference type="EMBL" id="VDN39155.1"/>
    </source>
</evidence>
<organism evidence="3 4">
    <name type="scientific">Gongylonema pulchrum</name>
    <dbReference type="NCBI Taxonomy" id="637853"/>
    <lineage>
        <taxon>Eukaryota</taxon>
        <taxon>Metazoa</taxon>
        <taxon>Ecdysozoa</taxon>
        <taxon>Nematoda</taxon>
        <taxon>Chromadorea</taxon>
        <taxon>Rhabditida</taxon>
        <taxon>Spirurina</taxon>
        <taxon>Spiruromorpha</taxon>
        <taxon>Spiruroidea</taxon>
        <taxon>Gongylonematidae</taxon>
        <taxon>Gongylonema</taxon>
    </lineage>
</organism>
<dbReference type="FunFam" id="2.60.40.10:FF:000551">
    <property type="entry name" value="Protogenin A"/>
    <property type="match status" value="1"/>
</dbReference>